<sequence length="126" mass="13592">MNQRTVGMFHPETASIYNSMGTLFQDISDPVASFGQFTKCLEIQRETVGETNPDVANTYNNMATVLYQQGRSEEAAGLLKKAIQILDATSAPKLSPERLLYEENLEEVLKSAGSADGSAASITADA</sequence>
<gene>
    <name evidence="3" type="ORF">SELO1098_LOCUS8298</name>
</gene>
<evidence type="ECO:0000256" key="1">
    <source>
        <dbReference type="ARBA" id="ARBA00022737"/>
    </source>
</evidence>
<dbReference type="Gene3D" id="1.25.40.10">
    <property type="entry name" value="Tetratricopeptide repeat domain"/>
    <property type="match status" value="1"/>
</dbReference>
<dbReference type="PANTHER" id="PTHR45641">
    <property type="entry name" value="TETRATRICOPEPTIDE REPEAT PROTEIN (AFU_ORTHOLOGUE AFUA_6G03870)"/>
    <property type="match status" value="1"/>
</dbReference>
<accession>A0A7S3M2N5</accession>
<dbReference type="SUPFAM" id="SSF48452">
    <property type="entry name" value="TPR-like"/>
    <property type="match status" value="1"/>
</dbReference>
<dbReference type="InterPro" id="IPR011990">
    <property type="entry name" value="TPR-like_helical_dom_sf"/>
</dbReference>
<keyword evidence="1" id="KW-0677">Repeat</keyword>
<evidence type="ECO:0008006" key="4">
    <source>
        <dbReference type="Google" id="ProtNLM"/>
    </source>
</evidence>
<evidence type="ECO:0000313" key="3">
    <source>
        <dbReference type="EMBL" id="CAE0279465.1"/>
    </source>
</evidence>
<dbReference type="InterPro" id="IPR019734">
    <property type="entry name" value="TPR_rpt"/>
</dbReference>
<proteinExistence type="predicted"/>
<name>A0A7S3M2N5_9STRA</name>
<reference evidence="3" key="1">
    <citation type="submission" date="2021-01" db="EMBL/GenBank/DDBJ databases">
        <authorList>
            <person name="Corre E."/>
            <person name="Pelletier E."/>
            <person name="Niang G."/>
            <person name="Scheremetjew M."/>
            <person name="Finn R."/>
            <person name="Kale V."/>
            <person name="Holt S."/>
            <person name="Cochrane G."/>
            <person name="Meng A."/>
            <person name="Brown T."/>
            <person name="Cohen L."/>
        </authorList>
    </citation>
    <scope>NUCLEOTIDE SEQUENCE</scope>
    <source>
        <strain evidence="3">CCAP 955/1</strain>
    </source>
</reference>
<dbReference type="EMBL" id="HBIC01016452">
    <property type="protein sequence ID" value="CAE0279465.1"/>
    <property type="molecule type" value="Transcribed_RNA"/>
</dbReference>
<keyword evidence="2" id="KW-0802">TPR repeat</keyword>
<protein>
    <recommendedName>
        <fullName evidence="4">Tetratricopeptide repeat protein</fullName>
    </recommendedName>
</protein>
<dbReference type="PANTHER" id="PTHR45641:SF19">
    <property type="entry name" value="NEPHROCYSTIN-3"/>
    <property type="match status" value="1"/>
</dbReference>
<organism evidence="3">
    <name type="scientific">Spumella elongata</name>
    <dbReference type="NCBI Taxonomy" id="89044"/>
    <lineage>
        <taxon>Eukaryota</taxon>
        <taxon>Sar</taxon>
        <taxon>Stramenopiles</taxon>
        <taxon>Ochrophyta</taxon>
        <taxon>Chrysophyceae</taxon>
        <taxon>Chromulinales</taxon>
        <taxon>Chromulinaceae</taxon>
        <taxon>Spumella</taxon>
    </lineage>
</organism>
<dbReference type="SMART" id="SM00028">
    <property type="entry name" value="TPR"/>
    <property type="match status" value="2"/>
</dbReference>
<dbReference type="Pfam" id="PF13424">
    <property type="entry name" value="TPR_12"/>
    <property type="match status" value="1"/>
</dbReference>
<dbReference type="AlphaFoldDB" id="A0A7S3M2N5"/>
<evidence type="ECO:0000256" key="2">
    <source>
        <dbReference type="ARBA" id="ARBA00022803"/>
    </source>
</evidence>